<dbReference type="EMBL" id="GILB01013227">
    <property type="protein sequence ID" value="NUU93560.1"/>
    <property type="molecule type" value="Transcribed_RNA"/>
</dbReference>
<protein>
    <submittedName>
        <fullName evidence="1">Uncharacterized protein</fullName>
    </submittedName>
</protein>
<reference evidence="1" key="1">
    <citation type="submission" date="2020-03" db="EMBL/GenBank/DDBJ databases">
        <authorList>
            <person name="Zhang R."/>
        </authorList>
    </citation>
    <scope>NUCLEOTIDE SEQUENCE</scope>
</reference>
<evidence type="ECO:0000313" key="1">
    <source>
        <dbReference type="EMBL" id="NUU93560.1"/>
    </source>
</evidence>
<proteinExistence type="predicted"/>
<dbReference type="AlphaFoldDB" id="A0A6M2F7W1"/>
<organism evidence="1">
    <name type="scientific">Populus davidiana</name>
    <dbReference type="NCBI Taxonomy" id="266767"/>
    <lineage>
        <taxon>Eukaryota</taxon>
        <taxon>Viridiplantae</taxon>
        <taxon>Streptophyta</taxon>
        <taxon>Embryophyta</taxon>
        <taxon>Tracheophyta</taxon>
        <taxon>Spermatophyta</taxon>
        <taxon>Magnoliopsida</taxon>
        <taxon>eudicotyledons</taxon>
        <taxon>Gunneridae</taxon>
        <taxon>Pentapetalae</taxon>
        <taxon>rosids</taxon>
        <taxon>fabids</taxon>
        <taxon>Malpighiales</taxon>
        <taxon>Salicaceae</taxon>
        <taxon>Saliceae</taxon>
        <taxon>Populus</taxon>
    </lineage>
</organism>
<name>A0A6M2F7W1_9ROSI</name>
<sequence>MIFIPLNSIDIIKHNQESGMLHFYLCNLPTKITSPPLAFQHSGKIKKEKVLVTTELAIFIRKFLSSQLSISKSLSGNIKIIPTKVARNKSMPQQENSKSFEKCKLCSVLSILNTLGYCHSGSKLPNKPD</sequence>
<accession>A0A6M2F7W1</accession>